<proteinExistence type="predicted"/>
<feature type="transmembrane region" description="Helical" evidence="2">
    <location>
        <begin position="178"/>
        <end position="207"/>
    </location>
</feature>
<dbReference type="STRING" id="6290.A0A0N4WC66"/>
<reference evidence="3 4" key="2">
    <citation type="submission" date="2018-11" db="EMBL/GenBank/DDBJ databases">
        <authorList>
            <consortium name="Pathogen Informatics"/>
        </authorList>
    </citation>
    <scope>NUCLEOTIDE SEQUENCE [LARGE SCALE GENOMIC DNA]</scope>
    <source>
        <strain evidence="3 4">MHpl1</strain>
    </source>
</reference>
<evidence type="ECO:0000256" key="2">
    <source>
        <dbReference type="SAM" id="Phobius"/>
    </source>
</evidence>
<keyword evidence="2" id="KW-1133">Transmembrane helix</keyword>
<evidence type="ECO:0000313" key="4">
    <source>
        <dbReference type="Proteomes" id="UP000268014"/>
    </source>
</evidence>
<feature type="compositionally biased region" description="Pro residues" evidence="1">
    <location>
        <begin position="13"/>
        <end position="53"/>
    </location>
</feature>
<organism evidence="5">
    <name type="scientific">Haemonchus placei</name>
    <name type="common">Barber's pole worm</name>
    <dbReference type="NCBI Taxonomy" id="6290"/>
    <lineage>
        <taxon>Eukaryota</taxon>
        <taxon>Metazoa</taxon>
        <taxon>Ecdysozoa</taxon>
        <taxon>Nematoda</taxon>
        <taxon>Chromadorea</taxon>
        <taxon>Rhabditida</taxon>
        <taxon>Rhabditina</taxon>
        <taxon>Rhabditomorpha</taxon>
        <taxon>Strongyloidea</taxon>
        <taxon>Trichostrongylidae</taxon>
        <taxon>Haemonchus</taxon>
    </lineage>
</organism>
<protein>
    <submittedName>
        <fullName evidence="5">WH2 domain-containing protein</fullName>
    </submittedName>
</protein>
<evidence type="ECO:0000313" key="3">
    <source>
        <dbReference type="EMBL" id="VDO33805.1"/>
    </source>
</evidence>
<sequence>MGDEYEQLGPTDDLPPPPPPPSPPPLQTPPPPKPPQRPSPQPPQRPSPQPPPRPARRPSNDHMAARPSNGRMPSRPAPKGRVIRSCDGRMLPAPSGDAQQMKYAGKKIKSDNDAEKNRDGSGSSTSSREKQKKSSKRRKTPRKGGRGSETQTGETGMEEEESSKRSFFTCNCVLCTAAALFLTLSLFIAVVAALHFTGVIDLTWLYLRITGKS</sequence>
<accession>A0A0N4WC66</accession>
<evidence type="ECO:0000256" key="1">
    <source>
        <dbReference type="SAM" id="MobiDB-lite"/>
    </source>
</evidence>
<feature type="compositionally biased region" description="Basic and acidic residues" evidence="1">
    <location>
        <begin position="108"/>
        <end position="119"/>
    </location>
</feature>
<dbReference type="OMA" id="NDHMAAR"/>
<keyword evidence="4" id="KW-1185">Reference proteome</keyword>
<reference evidence="5" key="1">
    <citation type="submission" date="2017-02" db="UniProtKB">
        <authorList>
            <consortium name="WormBaseParasite"/>
        </authorList>
    </citation>
    <scope>IDENTIFICATION</scope>
</reference>
<evidence type="ECO:0000313" key="5">
    <source>
        <dbReference type="WBParaSite" id="HPLM_0000808401-mRNA-1"/>
    </source>
</evidence>
<dbReference type="EMBL" id="UZAF01016781">
    <property type="protein sequence ID" value="VDO33805.1"/>
    <property type="molecule type" value="Genomic_DNA"/>
</dbReference>
<keyword evidence="2" id="KW-0472">Membrane</keyword>
<dbReference type="Proteomes" id="UP000268014">
    <property type="component" value="Unassembled WGS sequence"/>
</dbReference>
<dbReference type="WBParaSite" id="HPLM_0000808401-mRNA-1">
    <property type="protein sequence ID" value="HPLM_0000808401-mRNA-1"/>
    <property type="gene ID" value="HPLM_0000808401"/>
</dbReference>
<name>A0A0N4WC66_HAEPC</name>
<dbReference type="AlphaFoldDB" id="A0A0N4WC66"/>
<gene>
    <name evidence="3" type="ORF">HPLM_LOCUS8076</name>
</gene>
<feature type="compositionally biased region" description="Basic residues" evidence="1">
    <location>
        <begin position="130"/>
        <end position="145"/>
    </location>
</feature>
<dbReference type="OrthoDB" id="10520580at2759"/>
<feature type="region of interest" description="Disordered" evidence="1">
    <location>
        <begin position="1"/>
        <end position="160"/>
    </location>
</feature>
<keyword evidence="2" id="KW-0812">Transmembrane</keyword>